<keyword evidence="3" id="KW-1185">Reference proteome</keyword>
<evidence type="ECO:0000259" key="1">
    <source>
        <dbReference type="Pfam" id="PF00027"/>
    </source>
</evidence>
<comment type="caution">
    <text evidence="2">The sequence shown here is derived from an EMBL/GenBank/DDBJ whole genome shotgun (WGS) entry which is preliminary data.</text>
</comment>
<dbReference type="SUPFAM" id="SSF51206">
    <property type="entry name" value="cAMP-binding domain-like"/>
    <property type="match status" value="1"/>
</dbReference>
<dbReference type="CDD" id="cd00038">
    <property type="entry name" value="CAP_ED"/>
    <property type="match status" value="1"/>
</dbReference>
<dbReference type="EMBL" id="QFFJ01000002">
    <property type="protein sequence ID" value="RBL90410.1"/>
    <property type="molecule type" value="Genomic_DNA"/>
</dbReference>
<proteinExistence type="predicted"/>
<dbReference type="RefSeq" id="WP_113619159.1">
    <property type="nucleotide sequence ID" value="NZ_QFFJ01000002.1"/>
</dbReference>
<sequence length="193" mass="22706">MYKTLRSAVEKHIHLTDQEFEIFSAPFYQKTVKKKELLLRAGEICKFEGFVNKGCFRVYYQDDNGNESILYFAAEGWWVTDIDSFTNQVPAILSIEALEDSEVLLITYPYKQALYEELPKVEKLFRIMTQKTHVALQRRMISNLSKTADQRYLEFMESYPDLEQRLSQQQVASYLGITHEFLSKIRRKLAHKG</sequence>
<dbReference type="Proteomes" id="UP000253410">
    <property type="component" value="Unassembled WGS sequence"/>
</dbReference>
<reference evidence="2 3" key="1">
    <citation type="submission" date="2018-05" db="EMBL/GenBank/DDBJ databases">
        <title>Chitinophaga sp. K3CV102501T nov., isolated from isolated from a monsoon evergreen broad-leaved forest soil.</title>
        <authorList>
            <person name="Lv Y."/>
        </authorList>
    </citation>
    <scope>NUCLEOTIDE SEQUENCE [LARGE SCALE GENOMIC DNA]</scope>
    <source>
        <strain evidence="2 3">GDMCC 1.1325</strain>
    </source>
</reference>
<dbReference type="OrthoDB" id="9152304at2"/>
<dbReference type="InterPro" id="IPR018490">
    <property type="entry name" value="cNMP-bd_dom_sf"/>
</dbReference>
<dbReference type="InterPro" id="IPR000595">
    <property type="entry name" value="cNMP-bd_dom"/>
</dbReference>
<dbReference type="AlphaFoldDB" id="A0A365XW43"/>
<name>A0A365XW43_9BACT</name>
<feature type="domain" description="Cyclic nucleotide-binding" evidence="1">
    <location>
        <begin position="30"/>
        <end position="110"/>
    </location>
</feature>
<dbReference type="Gene3D" id="2.60.120.10">
    <property type="entry name" value="Jelly Rolls"/>
    <property type="match status" value="1"/>
</dbReference>
<gene>
    <name evidence="2" type="ORF">DF182_28525</name>
</gene>
<organism evidence="2 3">
    <name type="scientific">Chitinophaga flava</name>
    <dbReference type="NCBI Taxonomy" id="2259036"/>
    <lineage>
        <taxon>Bacteria</taxon>
        <taxon>Pseudomonadati</taxon>
        <taxon>Bacteroidota</taxon>
        <taxon>Chitinophagia</taxon>
        <taxon>Chitinophagales</taxon>
        <taxon>Chitinophagaceae</taxon>
        <taxon>Chitinophaga</taxon>
    </lineage>
</organism>
<dbReference type="Pfam" id="PF00027">
    <property type="entry name" value="cNMP_binding"/>
    <property type="match status" value="1"/>
</dbReference>
<evidence type="ECO:0000313" key="3">
    <source>
        <dbReference type="Proteomes" id="UP000253410"/>
    </source>
</evidence>
<protein>
    <recommendedName>
        <fullName evidence="1">Cyclic nucleotide-binding domain-containing protein</fullName>
    </recommendedName>
</protein>
<dbReference type="InterPro" id="IPR014710">
    <property type="entry name" value="RmlC-like_jellyroll"/>
</dbReference>
<evidence type="ECO:0000313" key="2">
    <source>
        <dbReference type="EMBL" id="RBL90410.1"/>
    </source>
</evidence>
<accession>A0A365XW43</accession>